<dbReference type="GO" id="GO:0009234">
    <property type="term" value="P:menaquinone biosynthetic process"/>
    <property type="evidence" value="ECO:0007669"/>
    <property type="project" value="UniProtKB-UniRule"/>
</dbReference>
<comment type="subunit">
    <text evidence="7">Homodimer.</text>
</comment>
<dbReference type="GO" id="GO:0030976">
    <property type="term" value="F:thiamine pyrophosphate binding"/>
    <property type="evidence" value="ECO:0007669"/>
    <property type="project" value="UniProtKB-UniRule"/>
</dbReference>
<dbReference type="NCBIfam" id="TIGR00173">
    <property type="entry name" value="menD"/>
    <property type="match status" value="1"/>
</dbReference>
<dbReference type="RefSeq" id="WP_092011183.1">
    <property type="nucleotide sequence ID" value="NZ_FOXH01000001.1"/>
</dbReference>
<dbReference type="EC" id="2.2.1.9" evidence="7"/>
<evidence type="ECO:0000256" key="2">
    <source>
        <dbReference type="ARBA" id="ARBA00022679"/>
    </source>
</evidence>
<dbReference type="CDD" id="cd07037">
    <property type="entry name" value="TPP_PYR_MenD"/>
    <property type="match status" value="1"/>
</dbReference>
<dbReference type="STRING" id="1079859.SAMN04515674_101367"/>
<dbReference type="PANTHER" id="PTHR42916:SF1">
    <property type="entry name" value="PROTEIN PHYLLO, CHLOROPLASTIC"/>
    <property type="match status" value="1"/>
</dbReference>
<evidence type="ECO:0000313" key="11">
    <source>
        <dbReference type="Proteomes" id="UP000199306"/>
    </source>
</evidence>
<comment type="function">
    <text evidence="7">Catalyzes the thiamine diphosphate-dependent decarboxylation of 2-oxoglutarate and the subsequent addition of the resulting succinic semialdehyde-thiamine pyrophosphate anion to isochorismate to yield 2-succinyl-5-enolpyruvyl-6-hydroxy-3-cyclohexene-1-carboxylate (SEPHCHC).</text>
</comment>
<dbReference type="Proteomes" id="UP000199306">
    <property type="component" value="Unassembled WGS sequence"/>
</dbReference>
<dbReference type="InterPro" id="IPR029061">
    <property type="entry name" value="THDP-binding"/>
</dbReference>
<dbReference type="InterPro" id="IPR004433">
    <property type="entry name" value="MenaQ_synth_MenD"/>
</dbReference>
<dbReference type="Pfam" id="PF16582">
    <property type="entry name" value="TPP_enzyme_M_2"/>
    <property type="match status" value="1"/>
</dbReference>
<name>A0A1I5MM88_9BACT</name>
<keyword evidence="5 7" id="KW-0786">Thiamine pyrophosphate</keyword>
<evidence type="ECO:0000256" key="7">
    <source>
        <dbReference type="HAMAP-Rule" id="MF_01659"/>
    </source>
</evidence>
<dbReference type="GO" id="GO:0000287">
    <property type="term" value="F:magnesium ion binding"/>
    <property type="evidence" value="ECO:0007669"/>
    <property type="project" value="UniProtKB-UniRule"/>
</dbReference>
<dbReference type="PANTHER" id="PTHR42916">
    <property type="entry name" value="2-SUCCINYL-5-ENOLPYRUVYL-6-HYDROXY-3-CYCLOHEXENE-1-CARBOXYLATE SYNTHASE"/>
    <property type="match status" value="1"/>
</dbReference>
<sequence>MALLQPILNIAEILHKKGVNHALISPGSRNAPLTIALARHPGIQAKSVSDERSAAFIALGMSQNLKEPVVICCTSGSAAYNYAPAVAEAFFQEIPLIVLTADRPKEWIHQHDGQTIYQTDIFGKHVKQSFEIGADYSHPDSVWQIERSVNHALNLAMTEPKGPVHINIPLREPFYPLENEEVRFSPRARDIKRIKPVFQLSKEDWTEIIEKVIDSSRILIAVGQEELNSALSEVLAKIQEEFNIPVLGEAISNVGLDSISKHDLFLGGDDSLLKPDLLITIGKSFISKSFKTFLRKYKAEEHWHLQYGDHLIDTFQSLTQIIPVSPLDFFSKLFADIDYDNFRNGDMEERDPEFKNIWFERELKARKYVESFFQADFKTESFNEFLVIKQFMEGLPDNSQLHLANSLSVRYANYIGVEAKKKIEVFANRGTSGIDGCVSTAVGAAISTKKPVFLLVGDVAFFYDRNALWNRYLPENLRIVLLNNHGGGIFRVIDGPSKLQELEDYFETVQSYNAEKTCQDADIEYVKVNNNEGLMAKLSLFAENSGKPKLLEVDTDSLVNTEIFKQFKAGFKAV</sequence>
<dbReference type="EMBL" id="FOXH01000001">
    <property type="protein sequence ID" value="SFP10653.1"/>
    <property type="molecule type" value="Genomic_DNA"/>
</dbReference>
<comment type="similarity">
    <text evidence="7">Belongs to the TPP enzyme family. MenD subfamily.</text>
</comment>
<evidence type="ECO:0000256" key="3">
    <source>
        <dbReference type="ARBA" id="ARBA00022723"/>
    </source>
</evidence>
<dbReference type="AlphaFoldDB" id="A0A1I5MM88"/>
<keyword evidence="6 7" id="KW-0464">Manganese</keyword>
<evidence type="ECO:0000259" key="9">
    <source>
        <dbReference type="Pfam" id="PF16582"/>
    </source>
</evidence>
<dbReference type="UniPathway" id="UPA00079"/>
<gene>
    <name evidence="7" type="primary">menD</name>
    <name evidence="10" type="ORF">SAMN04515674_101367</name>
</gene>
<comment type="pathway">
    <text evidence="7">Quinol/quinone metabolism; menaquinone biosynthesis.</text>
</comment>
<feature type="domain" description="Menaquinone biosynthesis protein MenD middle" evidence="9">
    <location>
        <begin position="220"/>
        <end position="402"/>
    </location>
</feature>
<proteinExistence type="inferred from homology"/>
<evidence type="ECO:0000256" key="5">
    <source>
        <dbReference type="ARBA" id="ARBA00023052"/>
    </source>
</evidence>
<keyword evidence="1 7" id="KW-0474">Menaquinone biosynthesis</keyword>
<dbReference type="InterPro" id="IPR012001">
    <property type="entry name" value="Thiamin_PyroP_enz_TPP-bd_dom"/>
</dbReference>
<dbReference type="Gene3D" id="3.40.50.970">
    <property type="match status" value="2"/>
</dbReference>
<evidence type="ECO:0000256" key="6">
    <source>
        <dbReference type="ARBA" id="ARBA00023211"/>
    </source>
</evidence>
<dbReference type="Gene3D" id="3.40.50.1220">
    <property type="entry name" value="TPP-binding domain"/>
    <property type="match status" value="1"/>
</dbReference>
<dbReference type="PIRSF" id="PIRSF004983">
    <property type="entry name" value="MenD"/>
    <property type="match status" value="1"/>
</dbReference>
<keyword evidence="2 7" id="KW-0808">Transferase</keyword>
<dbReference type="GO" id="GO:0030145">
    <property type="term" value="F:manganese ion binding"/>
    <property type="evidence" value="ECO:0007669"/>
    <property type="project" value="UniProtKB-UniRule"/>
</dbReference>
<comment type="pathway">
    <text evidence="7">Quinol/quinone metabolism; 1,4-dihydroxy-2-naphthoate biosynthesis; 1,4-dihydroxy-2-naphthoate from chorismate: step 2/7.</text>
</comment>
<dbReference type="GO" id="GO:0070204">
    <property type="term" value="F:2-succinyl-5-enolpyruvyl-6-hydroxy-3-cyclohexene-1-carboxylic-acid synthase activity"/>
    <property type="evidence" value="ECO:0007669"/>
    <property type="project" value="UniProtKB-UniRule"/>
</dbReference>
<dbReference type="SUPFAM" id="SSF52518">
    <property type="entry name" value="Thiamin diphosphate-binding fold (THDP-binding)"/>
    <property type="match status" value="2"/>
</dbReference>
<evidence type="ECO:0000313" key="10">
    <source>
        <dbReference type="EMBL" id="SFP10653.1"/>
    </source>
</evidence>
<reference evidence="10 11" key="1">
    <citation type="submission" date="2016-10" db="EMBL/GenBank/DDBJ databases">
        <authorList>
            <person name="de Groot N.N."/>
        </authorList>
    </citation>
    <scope>NUCLEOTIDE SEQUENCE [LARGE SCALE GENOMIC DNA]</scope>
    <source>
        <strain evidence="11">E92,LMG 26720,CCM 7988</strain>
    </source>
</reference>
<feature type="domain" description="Thiamine pyrophosphate enzyme N-terminal TPP-binding" evidence="8">
    <location>
        <begin position="10"/>
        <end position="116"/>
    </location>
</feature>
<dbReference type="InterPro" id="IPR029035">
    <property type="entry name" value="DHS-like_NAD/FAD-binding_dom"/>
</dbReference>
<dbReference type="OrthoDB" id="9791859at2"/>
<keyword evidence="3 7" id="KW-0479">Metal-binding</keyword>
<dbReference type="InterPro" id="IPR032264">
    <property type="entry name" value="MenD_middle"/>
</dbReference>
<dbReference type="CDD" id="cd02009">
    <property type="entry name" value="TPP_SHCHC_synthase"/>
    <property type="match status" value="1"/>
</dbReference>
<keyword evidence="4 7" id="KW-0460">Magnesium</keyword>
<evidence type="ECO:0000256" key="4">
    <source>
        <dbReference type="ARBA" id="ARBA00022842"/>
    </source>
</evidence>
<comment type="catalytic activity">
    <reaction evidence="7">
        <text>isochorismate + 2-oxoglutarate + H(+) = 5-enolpyruvoyl-6-hydroxy-2-succinyl-cyclohex-3-ene-1-carboxylate + CO2</text>
        <dbReference type="Rhea" id="RHEA:25593"/>
        <dbReference type="ChEBI" id="CHEBI:15378"/>
        <dbReference type="ChEBI" id="CHEBI:16526"/>
        <dbReference type="ChEBI" id="CHEBI:16810"/>
        <dbReference type="ChEBI" id="CHEBI:29780"/>
        <dbReference type="ChEBI" id="CHEBI:58818"/>
        <dbReference type="EC" id="2.2.1.9"/>
    </reaction>
</comment>
<dbReference type="SUPFAM" id="SSF52467">
    <property type="entry name" value="DHS-like NAD/FAD-binding domain"/>
    <property type="match status" value="1"/>
</dbReference>
<dbReference type="HAMAP" id="MF_01659">
    <property type="entry name" value="MenD"/>
    <property type="match status" value="1"/>
</dbReference>
<comment type="cofactor">
    <cofactor evidence="7">
        <name>thiamine diphosphate</name>
        <dbReference type="ChEBI" id="CHEBI:58937"/>
    </cofactor>
    <text evidence="7">Binds 1 thiamine pyrophosphate per subunit.</text>
</comment>
<dbReference type="Pfam" id="PF02776">
    <property type="entry name" value="TPP_enzyme_N"/>
    <property type="match status" value="1"/>
</dbReference>
<accession>A0A1I5MM88</accession>
<comment type="cofactor">
    <cofactor evidence="7">
        <name>Mg(2+)</name>
        <dbReference type="ChEBI" id="CHEBI:18420"/>
    </cofactor>
    <cofactor evidence="7">
        <name>Mn(2+)</name>
        <dbReference type="ChEBI" id="CHEBI:29035"/>
    </cofactor>
</comment>
<evidence type="ECO:0000256" key="1">
    <source>
        <dbReference type="ARBA" id="ARBA00022428"/>
    </source>
</evidence>
<evidence type="ECO:0000259" key="8">
    <source>
        <dbReference type="Pfam" id="PF02776"/>
    </source>
</evidence>
<protein>
    <recommendedName>
        <fullName evidence="7">2-succinyl-5-enolpyruvyl-6-hydroxy-3-cyclohexene-1-carboxylate synthase</fullName>
        <shortName evidence="7">SEPHCHC synthase</shortName>
        <ecNumber evidence="7">2.2.1.9</ecNumber>
    </recommendedName>
    <alternativeName>
        <fullName evidence="7">Menaquinone biosynthesis protein MenD</fullName>
    </alternativeName>
</protein>
<organism evidence="10 11">
    <name type="scientific">Pseudarcicella hirudinis</name>
    <dbReference type="NCBI Taxonomy" id="1079859"/>
    <lineage>
        <taxon>Bacteria</taxon>
        <taxon>Pseudomonadati</taxon>
        <taxon>Bacteroidota</taxon>
        <taxon>Cytophagia</taxon>
        <taxon>Cytophagales</taxon>
        <taxon>Flectobacillaceae</taxon>
        <taxon>Pseudarcicella</taxon>
    </lineage>
</organism>
<dbReference type="UniPathway" id="UPA01057">
    <property type="reaction ID" value="UER00164"/>
</dbReference>
<keyword evidence="11" id="KW-1185">Reference proteome</keyword>